<evidence type="ECO:0000256" key="2">
    <source>
        <dbReference type="ARBA" id="ARBA00006247"/>
    </source>
</evidence>
<dbReference type="Gene3D" id="3.40.630.10">
    <property type="entry name" value="Zn peptidases"/>
    <property type="match status" value="1"/>
</dbReference>
<dbReference type="Gene3D" id="3.30.70.360">
    <property type="match status" value="2"/>
</dbReference>
<keyword evidence="6" id="KW-0862">Zinc</keyword>
<dbReference type="GO" id="GO:0016805">
    <property type="term" value="F:dipeptidase activity"/>
    <property type="evidence" value="ECO:0007669"/>
    <property type="project" value="UniProtKB-KW"/>
</dbReference>
<protein>
    <submittedName>
        <fullName evidence="9">Dipeptidase PepV</fullName>
    </submittedName>
</protein>
<dbReference type="NCBIfam" id="NF005591">
    <property type="entry name" value="PRK07318.1"/>
    <property type="match status" value="1"/>
</dbReference>
<dbReference type="SUPFAM" id="SSF55031">
    <property type="entry name" value="Bacterial exopeptidase dimerisation domain"/>
    <property type="match status" value="1"/>
</dbReference>
<dbReference type="InterPro" id="IPR001261">
    <property type="entry name" value="ArgE/DapE_CS"/>
</dbReference>
<dbReference type="InterPro" id="IPR002933">
    <property type="entry name" value="Peptidase_M20"/>
</dbReference>
<dbReference type="PROSITE" id="PS00759">
    <property type="entry name" value="ARGE_DAPE_CPG2_2"/>
    <property type="match status" value="1"/>
</dbReference>
<dbReference type="GO" id="GO:0008270">
    <property type="term" value="F:zinc ion binding"/>
    <property type="evidence" value="ECO:0007669"/>
    <property type="project" value="InterPro"/>
</dbReference>
<reference evidence="9 10" key="1">
    <citation type="journal article" date="2016" name="Microbiology (Mosc.)">
        <title>Comparison of Lactobacillus crispatus isolates from Lactobacillus-dominated vaginal microbiomes with isolates from microbiomes containing bacterial vaginosis-associated bacteria.</title>
        <authorList>
            <person name="Abdelmaksoud A.A."/>
            <person name="Koparde V.N."/>
            <person name="Sheth N.U."/>
            <person name="Serrano M.G."/>
            <person name="Glascock A.L."/>
            <person name="Fettweis J.M."/>
            <person name="Strauss Iii J.F."/>
            <person name="Buck G.A."/>
            <person name="Jefferson K.K."/>
        </authorList>
    </citation>
    <scope>NUCLEOTIDE SEQUENCE [LARGE SCALE GENOMIC DNA]</scope>
    <source>
        <strain evidence="9 10">VMC3</strain>
    </source>
</reference>
<dbReference type="PANTHER" id="PTHR43808:SF31">
    <property type="entry name" value="N-ACETYL-L-CITRULLINE DEACETYLASE"/>
    <property type="match status" value="1"/>
</dbReference>
<comment type="similarity">
    <text evidence="2">Belongs to the peptidase M20A family.</text>
</comment>
<evidence type="ECO:0000313" key="9">
    <source>
        <dbReference type="EMBL" id="KWU03427.1"/>
    </source>
</evidence>
<proteinExistence type="inferred from homology"/>
<evidence type="ECO:0000256" key="6">
    <source>
        <dbReference type="ARBA" id="ARBA00022833"/>
    </source>
</evidence>
<sequence length="468" mass="51838">MNIDYKKLAQAKKDDILRDLDELIAIDSSEDLNNTSEEYPVGPGPVKAMKKFLSFAQRDGFHIKNVDNYAGRVDYGTGEKRLGIIGHMDVVPAGDGWVTDPFKMLIKDGKIIGRGSADDKGPALAAYYGMLLLKEAGFEPKKKIDFIVGTNEETNWVGIDYYLKHEPTPDQVFSPDAEFPIINGEQGIYTLTMTFKDDNKKGSVILKSFKAGIAENVTPQKAYATIVGSDLATMKEKYTKFLSDNKLEGEFTIEGDEAKIELTGQGAHASAPQVGRNAATFLAVFLDQFDFAGRDRSWLHFLANVEHEDFNGKKLGVAHHDDLMGDLSSAPSMFDYEENGNAVLKDNIRYPQGTDPDKMVKQVEEKFGDILTPSFASFEEPHYVPGDDPLVQTLLKVYERQTGNKGHEVVIGGGTYGRLFKHGVAYGAQPEDAPMVMHQANEYMKVDDLINSIAIYAEAIYELTKDAE</sequence>
<dbReference type="RefSeq" id="WP_060462248.1">
    <property type="nucleotide sequence ID" value="NZ_AP025162.1"/>
</dbReference>
<keyword evidence="5" id="KW-0378">Hydrolase</keyword>
<comment type="cofactor">
    <cofactor evidence="1">
        <name>Zn(2+)</name>
        <dbReference type="ChEBI" id="CHEBI:29105"/>
    </cofactor>
</comment>
<name>A0A109DDF9_9LACO</name>
<keyword evidence="7" id="KW-0224">Dipeptidase</keyword>
<evidence type="ECO:0000256" key="4">
    <source>
        <dbReference type="ARBA" id="ARBA00022723"/>
    </source>
</evidence>
<comment type="caution">
    <text evidence="9">The sequence shown here is derived from an EMBL/GenBank/DDBJ whole genome shotgun (WGS) entry which is preliminary data.</text>
</comment>
<evidence type="ECO:0000256" key="5">
    <source>
        <dbReference type="ARBA" id="ARBA00022801"/>
    </source>
</evidence>
<keyword evidence="8" id="KW-0482">Metalloprotease</keyword>
<dbReference type="GO" id="GO:0006508">
    <property type="term" value="P:proteolysis"/>
    <property type="evidence" value="ECO:0007669"/>
    <property type="project" value="UniProtKB-KW"/>
</dbReference>
<dbReference type="PROSITE" id="PS00758">
    <property type="entry name" value="ARGE_DAPE_CPG2_1"/>
    <property type="match status" value="1"/>
</dbReference>
<dbReference type="GO" id="GO:0006526">
    <property type="term" value="P:L-arginine biosynthetic process"/>
    <property type="evidence" value="ECO:0007669"/>
    <property type="project" value="TreeGrafter"/>
</dbReference>
<evidence type="ECO:0000313" key="10">
    <source>
        <dbReference type="Proteomes" id="UP000067598"/>
    </source>
</evidence>
<gene>
    <name evidence="9" type="ORF">AEL95_07395</name>
</gene>
<dbReference type="InterPro" id="IPR050072">
    <property type="entry name" value="Peptidase_M20A"/>
</dbReference>
<evidence type="ECO:0000256" key="1">
    <source>
        <dbReference type="ARBA" id="ARBA00001947"/>
    </source>
</evidence>
<dbReference type="AlphaFoldDB" id="A0A109DDF9"/>
<keyword evidence="4" id="KW-0479">Metal-binding</keyword>
<dbReference type="PANTHER" id="PTHR43808">
    <property type="entry name" value="ACETYLORNITHINE DEACETYLASE"/>
    <property type="match status" value="1"/>
</dbReference>
<dbReference type="SUPFAM" id="SSF53187">
    <property type="entry name" value="Zn-dependent exopeptidases"/>
    <property type="match status" value="1"/>
</dbReference>
<dbReference type="Proteomes" id="UP000067598">
    <property type="component" value="Unassembled WGS sequence"/>
</dbReference>
<dbReference type="Pfam" id="PF01546">
    <property type="entry name" value="Peptidase_M20"/>
    <property type="match status" value="1"/>
</dbReference>
<dbReference type="NCBIfam" id="TIGR01887">
    <property type="entry name" value="dipeptidaselike"/>
    <property type="match status" value="1"/>
</dbReference>
<evidence type="ECO:0000256" key="8">
    <source>
        <dbReference type="ARBA" id="ARBA00023049"/>
    </source>
</evidence>
<evidence type="ECO:0000256" key="3">
    <source>
        <dbReference type="ARBA" id="ARBA00022670"/>
    </source>
</evidence>
<accession>A0A109DDF9</accession>
<dbReference type="PATRIC" id="fig|47770.28.peg.917"/>
<dbReference type="GO" id="GO:0008237">
    <property type="term" value="F:metallopeptidase activity"/>
    <property type="evidence" value="ECO:0007669"/>
    <property type="project" value="UniProtKB-KW"/>
</dbReference>
<dbReference type="CDD" id="cd03888">
    <property type="entry name" value="M20_PepV"/>
    <property type="match status" value="1"/>
</dbReference>
<dbReference type="InterPro" id="IPR036264">
    <property type="entry name" value="Bact_exopeptidase_dim_dom"/>
</dbReference>
<keyword evidence="3" id="KW-0645">Protease</keyword>
<dbReference type="InterPro" id="IPR011291">
    <property type="entry name" value="Pept_M20A_peptidaseV"/>
</dbReference>
<dbReference type="InterPro" id="IPR010964">
    <property type="entry name" value="M20A_pepV-rel"/>
</dbReference>
<organism evidence="9 10">
    <name type="scientific">Lactobacillus crispatus</name>
    <dbReference type="NCBI Taxonomy" id="47770"/>
    <lineage>
        <taxon>Bacteria</taxon>
        <taxon>Bacillati</taxon>
        <taxon>Bacillota</taxon>
        <taxon>Bacilli</taxon>
        <taxon>Lactobacillales</taxon>
        <taxon>Lactobacillaceae</taxon>
        <taxon>Lactobacillus</taxon>
    </lineage>
</organism>
<dbReference type="NCBIfam" id="TIGR01886">
    <property type="entry name" value="dipeptidase"/>
    <property type="match status" value="1"/>
</dbReference>
<dbReference type="EMBL" id="LJGP01000026">
    <property type="protein sequence ID" value="KWU03427.1"/>
    <property type="molecule type" value="Genomic_DNA"/>
</dbReference>
<dbReference type="GO" id="GO:0008777">
    <property type="term" value="F:acetylornithine deacetylase activity"/>
    <property type="evidence" value="ECO:0007669"/>
    <property type="project" value="TreeGrafter"/>
</dbReference>
<evidence type="ECO:0000256" key="7">
    <source>
        <dbReference type="ARBA" id="ARBA00022997"/>
    </source>
</evidence>